<reference evidence="2" key="2">
    <citation type="submission" date="2023-03" db="EMBL/GenBank/DDBJ databases">
        <title>Draft assemblies of triclosan tolerant bacteria isolated from returned activated sludge.</title>
        <authorList>
            <person name="Van Hamelsveld S."/>
        </authorList>
    </citation>
    <scope>NUCLEOTIDE SEQUENCE</scope>
    <source>
        <strain evidence="2">GW210015_S63</strain>
    </source>
</reference>
<dbReference type="InterPro" id="IPR016922">
    <property type="entry name" value="UCP029505"/>
</dbReference>
<organism evidence="1 3">
    <name type="scientific">Pseudomonas citronellolis</name>
    <dbReference type="NCBI Taxonomy" id="53408"/>
    <lineage>
        <taxon>Bacteria</taxon>
        <taxon>Pseudomonadati</taxon>
        <taxon>Pseudomonadota</taxon>
        <taxon>Gammaproteobacteria</taxon>
        <taxon>Pseudomonadales</taxon>
        <taxon>Pseudomonadaceae</taxon>
        <taxon>Pseudomonas</taxon>
    </lineage>
</organism>
<evidence type="ECO:0000313" key="3">
    <source>
        <dbReference type="Proteomes" id="UP000077748"/>
    </source>
</evidence>
<dbReference type="Proteomes" id="UP001220662">
    <property type="component" value="Unassembled WGS sequence"/>
</dbReference>
<dbReference type="PIRSF" id="PIRSF029505">
    <property type="entry name" value="UCP029505"/>
    <property type="match status" value="1"/>
</dbReference>
<dbReference type="EMBL" id="CP015878">
    <property type="protein sequence ID" value="ANI16949.1"/>
    <property type="molecule type" value="Genomic_DNA"/>
</dbReference>
<dbReference type="RefSeq" id="WP_064584149.1">
    <property type="nucleotide sequence ID" value="NZ_BGPP01000002.1"/>
</dbReference>
<reference evidence="1 3" key="1">
    <citation type="submission" date="2016-05" db="EMBL/GenBank/DDBJ databases">
        <title>Genome Sequence of Pseudomonas citronellolis Strain SJTE-3, an Estrogens and Persistent Organic Pollutants degradation strain.</title>
        <authorList>
            <person name="Liang R."/>
        </authorList>
    </citation>
    <scope>NUCLEOTIDE SEQUENCE [LARGE SCALE GENOMIC DNA]</scope>
    <source>
        <strain evidence="1 3">SJTE-3</strain>
    </source>
</reference>
<evidence type="ECO:0000313" key="1">
    <source>
        <dbReference type="EMBL" id="ANI16949.1"/>
    </source>
</evidence>
<dbReference type="EMBL" id="JARJLR010000029">
    <property type="protein sequence ID" value="MDF3840365.1"/>
    <property type="molecule type" value="Genomic_DNA"/>
</dbReference>
<dbReference type="AlphaFoldDB" id="A0A1A9KHH7"/>
<name>A0A1A9KHH7_9PSED</name>
<dbReference type="Proteomes" id="UP000077748">
    <property type="component" value="Chromosome"/>
</dbReference>
<sequence>MPARQPSRLRRQWLRWRFHLSALLVLIPLGYLPAFLHDARVDRGLTGLGEREVGELQVGPWRARLAEWEVGDPEDEGRAGHLKAFTLAWCQGCEQRIRAAYLRIGRPYSLSAPGALLSGSPYQQFTEVAVPPRARADDQLWLTVEAWDGSVHQASLPLAEASPSLVAWLDRQGASR</sequence>
<accession>A0A1A9KHH7</accession>
<proteinExistence type="predicted"/>
<evidence type="ECO:0000313" key="2">
    <source>
        <dbReference type="EMBL" id="MDF3840365.1"/>
    </source>
</evidence>
<gene>
    <name evidence="1" type="ORF">A9C11_24545</name>
    <name evidence="2" type="ORF">P3W55_01420</name>
</gene>
<protein>
    <submittedName>
        <fullName evidence="1">Thiamine pyrophosphate-binding protein</fullName>
    </submittedName>
</protein>